<dbReference type="EMBL" id="JAUSVX010000016">
    <property type="protein sequence ID" value="MDQ0473401.1"/>
    <property type="molecule type" value="Genomic_DNA"/>
</dbReference>
<accession>A0ABU0JIT2</accession>
<dbReference type="SUPFAM" id="SSF161098">
    <property type="entry name" value="MetI-like"/>
    <property type="match status" value="1"/>
</dbReference>
<organism evidence="9 10">
    <name type="scientific">Labrys wisconsinensis</name>
    <dbReference type="NCBI Taxonomy" id="425677"/>
    <lineage>
        <taxon>Bacteria</taxon>
        <taxon>Pseudomonadati</taxon>
        <taxon>Pseudomonadota</taxon>
        <taxon>Alphaproteobacteria</taxon>
        <taxon>Hyphomicrobiales</taxon>
        <taxon>Xanthobacteraceae</taxon>
        <taxon>Labrys</taxon>
    </lineage>
</organism>
<keyword evidence="3" id="KW-1003">Cell membrane</keyword>
<feature type="transmembrane region" description="Helical" evidence="7">
    <location>
        <begin position="177"/>
        <end position="202"/>
    </location>
</feature>
<feature type="transmembrane region" description="Helical" evidence="7">
    <location>
        <begin position="70"/>
        <end position="91"/>
    </location>
</feature>
<dbReference type="Gene3D" id="1.10.3720.10">
    <property type="entry name" value="MetI-like"/>
    <property type="match status" value="1"/>
</dbReference>
<name>A0ABU0JIT2_9HYPH</name>
<evidence type="ECO:0000259" key="8">
    <source>
        <dbReference type="PROSITE" id="PS50928"/>
    </source>
</evidence>
<evidence type="ECO:0000256" key="7">
    <source>
        <dbReference type="RuleBase" id="RU363032"/>
    </source>
</evidence>
<keyword evidence="10" id="KW-1185">Reference proteome</keyword>
<keyword evidence="4 7" id="KW-0812">Transmembrane</keyword>
<evidence type="ECO:0000256" key="6">
    <source>
        <dbReference type="ARBA" id="ARBA00023136"/>
    </source>
</evidence>
<dbReference type="RefSeq" id="WP_307281620.1">
    <property type="nucleotide sequence ID" value="NZ_JAUSVX010000016.1"/>
</dbReference>
<reference evidence="9 10" key="1">
    <citation type="submission" date="2023-07" db="EMBL/GenBank/DDBJ databases">
        <title>Genomic Encyclopedia of Type Strains, Phase IV (KMG-IV): sequencing the most valuable type-strain genomes for metagenomic binning, comparative biology and taxonomic classification.</title>
        <authorList>
            <person name="Goeker M."/>
        </authorList>
    </citation>
    <scope>NUCLEOTIDE SEQUENCE [LARGE SCALE GENOMIC DNA]</scope>
    <source>
        <strain evidence="9 10">DSM 19619</strain>
    </source>
</reference>
<dbReference type="CDD" id="cd06261">
    <property type="entry name" value="TM_PBP2"/>
    <property type="match status" value="1"/>
</dbReference>
<feature type="transmembrane region" description="Helical" evidence="7">
    <location>
        <begin position="103"/>
        <end position="125"/>
    </location>
</feature>
<comment type="subcellular location">
    <subcellularLocation>
        <location evidence="1 7">Cell membrane</location>
        <topology evidence="1 7">Multi-pass membrane protein</topology>
    </subcellularLocation>
</comment>
<evidence type="ECO:0000256" key="5">
    <source>
        <dbReference type="ARBA" id="ARBA00022989"/>
    </source>
</evidence>
<feature type="transmembrane region" description="Helical" evidence="7">
    <location>
        <begin position="137"/>
        <end position="156"/>
    </location>
</feature>
<protein>
    <submittedName>
        <fullName evidence="9">ABC-type glycerol-3-phosphate transport system permease component</fullName>
    </submittedName>
</protein>
<sequence length="270" mass="28798">MTETAVRQRPTPGPHAMAVLLCILAGFPFVWMLATAFDPGMSRDQGAGPFANFVRAFELAPVARWLAESFLIAIAIAGLKLLVSAPAAYAFALVEFRGRSPLFALVIGSMVVPDAVTLIPNFILVSNLGWVDTPQGVVVPMVAFTGLHVFLLRQAMTQIPREILDASRIDGASRWGIFWHIVLPIVRPTLIVVAILAFLGAWNLYLWPALVLSADTVKTLPVGLQSFAAGQGQSNEWGALMAVGVLAVAPPLAILVLAQRSLISVLGGRG</sequence>
<dbReference type="InterPro" id="IPR000515">
    <property type="entry name" value="MetI-like"/>
</dbReference>
<evidence type="ECO:0000313" key="10">
    <source>
        <dbReference type="Proteomes" id="UP001242480"/>
    </source>
</evidence>
<keyword evidence="6 7" id="KW-0472">Membrane</keyword>
<evidence type="ECO:0000256" key="4">
    <source>
        <dbReference type="ARBA" id="ARBA00022692"/>
    </source>
</evidence>
<evidence type="ECO:0000256" key="2">
    <source>
        <dbReference type="ARBA" id="ARBA00022448"/>
    </source>
</evidence>
<dbReference type="PROSITE" id="PS50928">
    <property type="entry name" value="ABC_TM1"/>
    <property type="match status" value="1"/>
</dbReference>
<evidence type="ECO:0000256" key="3">
    <source>
        <dbReference type="ARBA" id="ARBA00022475"/>
    </source>
</evidence>
<comment type="caution">
    <text evidence="9">The sequence shown here is derived from an EMBL/GenBank/DDBJ whole genome shotgun (WGS) entry which is preliminary data.</text>
</comment>
<keyword evidence="5 7" id="KW-1133">Transmembrane helix</keyword>
<dbReference type="Proteomes" id="UP001242480">
    <property type="component" value="Unassembled WGS sequence"/>
</dbReference>
<proteinExistence type="inferred from homology"/>
<comment type="similarity">
    <text evidence="7">Belongs to the binding-protein-dependent transport system permease family.</text>
</comment>
<evidence type="ECO:0000256" key="1">
    <source>
        <dbReference type="ARBA" id="ARBA00004651"/>
    </source>
</evidence>
<dbReference type="InterPro" id="IPR035906">
    <property type="entry name" value="MetI-like_sf"/>
</dbReference>
<evidence type="ECO:0000313" key="9">
    <source>
        <dbReference type="EMBL" id="MDQ0473401.1"/>
    </source>
</evidence>
<dbReference type="PANTHER" id="PTHR43744">
    <property type="entry name" value="ABC TRANSPORTER PERMEASE PROTEIN MG189-RELATED-RELATED"/>
    <property type="match status" value="1"/>
</dbReference>
<feature type="domain" description="ABC transmembrane type-1" evidence="8">
    <location>
        <begin position="66"/>
        <end position="258"/>
    </location>
</feature>
<feature type="transmembrane region" description="Helical" evidence="7">
    <location>
        <begin position="16"/>
        <end position="34"/>
    </location>
</feature>
<dbReference type="PANTHER" id="PTHR43744:SF12">
    <property type="entry name" value="ABC TRANSPORTER PERMEASE PROTEIN MG189-RELATED"/>
    <property type="match status" value="1"/>
</dbReference>
<feature type="transmembrane region" description="Helical" evidence="7">
    <location>
        <begin position="237"/>
        <end position="258"/>
    </location>
</feature>
<keyword evidence="2 7" id="KW-0813">Transport</keyword>
<gene>
    <name evidence="9" type="ORF">QO011_006437</name>
</gene>
<dbReference type="Pfam" id="PF00528">
    <property type="entry name" value="BPD_transp_1"/>
    <property type="match status" value="1"/>
</dbReference>